<keyword evidence="3" id="KW-0436">Ligase</keyword>
<dbReference type="InterPro" id="IPR045864">
    <property type="entry name" value="aa-tRNA-synth_II/BPL/LPL"/>
</dbReference>
<proteinExistence type="predicted"/>
<dbReference type="InterPro" id="IPR004143">
    <property type="entry name" value="BPL_LPL_catalytic"/>
</dbReference>
<dbReference type="Proteomes" id="UP001333102">
    <property type="component" value="Chromosome"/>
</dbReference>
<dbReference type="Pfam" id="PF21948">
    <property type="entry name" value="LplA-B_cat"/>
    <property type="match status" value="1"/>
</dbReference>
<keyword evidence="4" id="KW-1185">Reference proteome</keyword>
<dbReference type="PANTHER" id="PTHR43679">
    <property type="entry name" value="OCTANOYLTRANSFERASE LIPM-RELATED"/>
    <property type="match status" value="1"/>
</dbReference>
<organism evidence="3 4">
    <name type="scientific">Geochorda subterranea</name>
    <dbReference type="NCBI Taxonomy" id="3109564"/>
    <lineage>
        <taxon>Bacteria</taxon>
        <taxon>Bacillati</taxon>
        <taxon>Bacillota</taxon>
        <taxon>Limnochordia</taxon>
        <taxon>Limnochordales</taxon>
        <taxon>Geochordaceae</taxon>
        <taxon>Geochorda</taxon>
    </lineage>
</organism>
<feature type="region of interest" description="Disordered" evidence="1">
    <location>
        <begin position="268"/>
        <end position="293"/>
    </location>
</feature>
<feature type="compositionally biased region" description="Basic and acidic residues" evidence="1">
    <location>
        <begin position="281"/>
        <end position="293"/>
    </location>
</feature>
<dbReference type="InterPro" id="IPR050664">
    <property type="entry name" value="Octanoyltrans_LipM/LipL"/>
</dbReference>
<name>A0ABZ1BPE0_9FIRM</name>
<feature type="domain" description="BPL/LPL catalytic" evidence="2">
    <location>
        <begin position="31"/>
        <end position="245"/>
    </location>
</feature>
<evidence type="ECO:0000313" key="4">
    <source>
        <dbReference type="Proteomes" id="UP001333102"/>
    </source>
</evidence>
<evidence type="ECO:0000313" key="3">
    <source>
        <dbReference type="EMBL" id="WRP14672.1"/>
    </source>
</evidence>
<reference evidence="4" key="1">
    <citation type="submission" date="2023-12" db="EMBL/GenBank/DDBJ databases">
        <title>Novel isolates from deep terrestrial aquifers shed light on the physiology and ecology of the class Limnochordia.</title>
        <authorList>
            <person name="Karnachuk O.V."/>
            <person name="Lukina A.P."/>
            <person name="Avakyan M.R."/>
            <person name="Kadnikov V."/>
            <person name="Begmatov S."/>
            <person name="Beletsky A.V."/>
            <person name="Mardanov A.V."/>
            <person name="Ravin N.V."/>
        </authorList>
    </citation>
    <scope>NUCLEOTIDE SEQUENCE [LARGE SCALE GENOMIC DNA]</scope>
    <source>
        <strain evidence="4">LN</strain>
    </source>
</reference>
<sequence>MERWRLLVDPPGPAARNMAVDEAMLWAVEAGIAPPTLRLYRWDPPAVSLGYFQEWGDSLDERACREEGVDVVRRPTGGRAVFHDDEVTYAVVLPPEHPVGGRSVMEGYRRISEALAAGLRRLGIEARLARPPAGPALRGRDALAGACFDAASRYELEWEGRKVVGSAQLRRASGALLQHGSIPLRFDPERTARLLAPGGRGERFLRLILRERAAGLSDAAGRDVGFDETCAALVAGFAETVGIEWQQGSLSPEEQALARRLEHERYGLDSYNRHRPTGRTTEAHRERTCHAAG</sequence>
<dbReference type="GO" id="GO:0016874">
    <property type="term" value="F:ligase activity"/>
    <property type="evidence" value="ECO:0007669"/>
    <property type="project" value="UniProtKB-KW"/>
</dbReference>
<evidence type="ECO:0000256" key="1">
    <source>
        <dbReference type="SAM" id="MobiDB-lite"/>
    </source>
</evidence>
<dbReference type="SUPFAM" id="SSF55681">
    <property type="entry name" value="Class II aaRS and biotin synthetases"/>
    <property type="match status" value="1"/>
</dbReference>
<dbReference type="RefSeq" id="WP_324669037.1">
    <property type="nucleotide sequence ID" value="NZ_CP141614.1"/>
</dbReference>
<dbReference type="CDD" id="cd16443">
    <property type="entry name" value="LplA"/>
    <property type="match status" value="1"/>
</dbReference>
<accession>A0ABZ1BPE0</accession>
<gene>
    <name evidence="3" type="ORF">VLY81_00435</name>
</gene>
<dbReference type="PANTHER" id="PTHR43679:SF2">
    <property type="entry name" value="OCTANOYL-[GCVH]:PROTEIN N-OCTANOYLTRANSFERASE"/>
    <property type="match status" value="1"/>
</dbReference>
<dbReference type="EMBL" id="CP141614">
    <property type="protein sequence ID" value="WRP14672.1"/>
    <property type="molecule type" value="Genomic_DNA"/>
</dbReference>
<evidence type="ECO:0000259" key="2">
    <source>
        <dbReference type="PROSITE" id="PS51733"/>
    </source>
</evidence>
<dbReference type="PROSITE" id="PS51733">
    <property type="entry name" value="BPL_LPL_CATALYTIC"/>
    <property type="match status" value="1"/>
</dbReference>
<dbReference type="Gene3D" id="3.30.930.10">
    <property type="entry name" value="Bira Bifunctional Protein, Domain 2"/>
    <property type="match status" value="1"/>
</dbReference>
<protein>
    <submittedName>
        <fullName evidence="3">Lipoate--protein ligase family protein</fullName>
    </submittedName>
</protein>